<dbReference type="KEGG" id="rmai:MACH21_09650"/>
<dbReference type="EMBL" id="AP027266">
    <property type="protein sequence ID" value="BDW84788.1"/>
    <property type="molecule type" value="Genomic_DNA"/>
</dbReference>
<reference evidence="3 4" key="1">
    <citation type="submission" date="2023-01" db="EMBL/GenBank/DDBJ databases">
        <title>Complete genome sequence of Roseicyclus marinus strain Dej080120_10.</title>
        <authorList>
            <person name="Ueki S."/>
            <person name="Maruyama F."/>
        </authorList>
    </citation>
    <scope>NUCLEOTIDE SEQUENCE [LARGE SCALE GENOMIC DNA]</scope>
    <source>
        <strain evidence="3 4">Dej080120_10</strain>
    </source>
</reference>
<protein>
    <submittedName>
        <fullName evidence="3">Uncharacterized protein</fullName>
    </submittedName>
</protein>
<dbReference type="Proteomes" id="UP001337723">
    <property type="component" value="Chromosome"/>
</dbReference>
<evidence type="ECO:0000256" key="1">
    <source>
        <dbReference type="SAM" id="MobiDB-lite"/>
    </source>
</evidence>
<gene>
    <name evidence="3" type="ORF">MACH21_09650</name>
</gene>
<dbReference type="AlphaFoldDB" id="A0AA48HAM7"/>
<feature type="chain" id="PRO_5041446360" evidence="2">
    <location>
        <begin position="29"/>
        <end position="266"/>
    </location>
</feature>
<name>A0AA48HAM7_9RHOB</name>
<sequence length="266" mass="28022">MESRRVTRGLALALVAFVGMMTATGVEAQAVPAETPPASYTGIQYVDSRGCAFVRVGVGANVQWVPRVGRDRRQICGQSPTRVAAAPAAPAQTATATTASRPVVIPPAPVAPRPVATAPRPVATTPRIQPAPVAPASGNCPNLPADIRPYFAGPGVRCGPQAVHPGDAVRGFDQSSLGSGAGEVRQVVRYEVNPPPGYRAAWDDGRMNPYRGVFFAGGQRQMEQVWTNTVPRRLVSDPAPRGLMALFSRPSRPAEVVPAQLVVIRP</sequence>
<keyword evidence="4" id="KW-1185">Reference proteome</keyword>
<evidence type="ECO:0000256" key="2">
    <source>
        <dbReference type="SAM" id="SignalP"/>
    </source>
</evidence>
<feature type="signal peptide" evidence="2">
    <location>
        <begin position="1"/>
        <end position="28"/>
    </location>
</feature>
<organism evidence="3 4">
    <name type="scientific">Roseicyclus marinus</name>
    <dbReference type="NCBI Taxonomy" id="2161673"/>
    <lineage>
        <taxon>Bacteria</taxon>
        <taxon>Pseudomonadati</taxon>
        <taxon>Pseudomonadota</taxon>
        <taxon>Alphaproteobacteria</taxon>
        <taxon>Rhodobacterales</taxon>
        <taxon>Roseobacteraceae</taxon>
        <taxon>Roseicyclus</taxon>
    </lineage>
</organism>
<keyword evidence="2" id="KW-0732">Signal</keyword>
<evidence type="ECO:0000313" key="3">
    <source>
        <dbReference type="EMBL" id="BDW84788.1"/>
    </source>
</evidence>
<feature type="region of interest" description="Disordered" evidence="1">
    <location>
        <begin position="79"/>
        <end position="98"/>
    </location>
</feature>
<dbReference type="RefSeq" id="WP_338274927.1">
    <property type="nucleotide sequence ID" value="NZ_AP027266.1"/>
</dbReference>
<evidence type="ECO:0000313" key="4">
    <source>
        <dbReference type="Proteomes" id="UP001337723"/>
    </source>
</evidence>
<accession>A0AA48HAM7</accession>
<proteinExistence type="predicted"/>
<feature type="compositionally biased region" description="Low complexity" evidence="1">
    <location>
        <begin position="84"/>
        <end position="98"/>
    </location>
</feature>